<dbReference type="OMA" id="LMHKGDN"/>
<feature type="compositionally biased region" description="Low complexity" evidence="3">
    <location>
        <begin position="808"/>
        <end position="821"/>
    </location>
</feature>
<dbReference type="PANTHER" id="PTHR24366:SF96">
    <property type="entry name" value="LEUCINE RICH REPEAT CONTAINING 53"/>
    <property type="match status" value="1"/>
</dbReference>
<keyword evidence="5" id="KW-0732">Signal</keyword>
<dbReference type="STRING" id="7222.B4JEV2"/>
<dbReference type="Proteomes" id="UP000001070">
    <property type="component" value="Unassembled WGS sequence"/>
</dbReference>
<keyword evidence="2" id="KW-0677">Repeat</keyword>
<dbReference type="InterPro" id="IPR003591">
    <property type="entry name" value="Leu-rich_rpt_typical-subtyp"/>
</dbReference>
<reference evidence="6 7" key="1">
    <citation type="journal article" date="2007" name="Nature">
        <title>Evolution of genes and genomes on the Drosophila phylogeny.</title>
        <authorList>
            <consortium name="Drosophila 12 Genomes Consortium"/>
            <person name="Clark A.G."/>
            <person name="Eisen M.B."/>
            <person name="Smith D.R."/>
            <person name="Bergman C.M."/>
            <person name="Oliver B."/>
            <person name="Markow T.A."/>
            <person name="Kaufman T.C."/>
            <person name="Kellis M."/>
            <person name="Gelbart W."/>
            <person name="Iyer V.N."/>
            <person name="Pollard D.A."/>
            <person name="Sackton T.B."/>
            <person name="Larracuente A.M."/>
            <person name="Singh N.D."/>
            <person name="Abad J.P."/>
            <person name="Abt D.N."/>
            <person name="Adryan B."/>
            <person name="Aguade M."/>
            <person name="Akashi H."/>
            <person name="Anderson W.W."/>
            <person name="Aquadro C.F."/>
            <person name="Ardell D.H."/>
            <person name="Arguello R."/>
            <person name="Artieri C.G."/>
            <person name="Barbash D.A."/>
            <person name="Barker D."/>
            <person name="Barsanti P."/>
            <person name="Batterham P."/>
            <person name="Batzoglou S."/>
            <person name="Begun D."/>
            <person name="Bhutkar A."/>
            <person name="Blanco E."/>
            <person name="Bosak S.A."/>
            <person name="Bradley R.K."/>
            <person name="Brand A.D."/>
            <person name="Brent M.R."/>
            <person name="Brooks A.N."/>
            <person name="Brown R.H."/>
            <person name="Butlin R.K."/>
            <person name="Caggese C."/>
            <person name="Calvi B.R."/>
            <person name="Bernardo de Carvalho A."/>
            <person name="Caspi A."/>
            <person name="Castrezana S."/>
            <person name="Celniker S.E."/>
            <person name="Chang J.L."/>
            <person name="Chapple C."/>
            <person name="Chatterji S."/>
            <person name="Chinwalla A."/>
            <person name="Civetta A."/>
            <person name="Clifton S.W."/>
            <person name="Comeron J.M."/>
            <person name="Costello J.C."/>
            <person name="Coyne J.A."/>
            <person name="Daub J."/>
            <person name="David R.G."/>
            <person name="Delcher A.L."/>
            <person name="Delehaunty K."/>
            <person name="Do C.B."/>
            <person name="Ebling H."/>
            <person name="Edwards K."/>
            <person name="Eickbush T."/>
            <person name="Evans J.D."/>
            <person name="Filipski A."/>
            <person name="Findeiss S."/>
            <person name="Freyhult E."/>
            <person name="Fulton L."/>
            <person name="Fulton R."/>
            <person name="Garcia A.C."/>
            <person name="Gardiner A."/>
            <person name="Garfield D.A."/>
            <person name="Garvin B.E."/>
            <person name="Gibson G."/>
            <person name="Gilbert D."/>
            <person name="Gnerre S."/>
            <person name="Godfrey J."/>
            <person name="Good R."/>
            <person name="Gotea V."/>
            <person name="Gravely B."/>
            <person name="Greenberg A.J."/>
            <person name="Griffiths-Jones S."/>
            <person name="Gross S."/>
            <person name="Guigo R."/>
            <person name="Gustafson E.A."/>
            <person name="Haerty W."/>
            <person name="Hahn M.W."/>
            <person name="Halligan D.L."/>
            <person name="Halpern A.L."/>
            <person name="Halter G.M."/>
            <person name="Han M.V."/>
            <person name="Heger A."/>
            <person name="Hillier L."/>
            <person name="Hinrichs A.S."/>
            <person name="Holmes I."/>
            <person name="Hoskins R.A."/>
            <person name="Hubisz M.J."/>
            <person name="Hultmark D."/>
            <person name="Huntley M.A."/>
            <person name="Jaffe D.B."/>
            <person name="Jagadeeshan S."/>
            <person name="Jeck W.R."/>
            <person name="Johnson J."/>
            <person name="Jones C.D."/>
            <person name="Jordan W.C."/>
            <person name="Karpen G.H."/>
            <person name="Kataoka E."/>
            <person name="Keightley P.D."/>
            <person name="Kheradpour P."/>
            <person name="Kirkness E.F."/>
            <person name="Koerich L.B."/>
            <person name="Kristiansen K."/>
            <person name="Kudrna D."/>
            <person name="Kulathinal R.J."/>
            <person name="Kumar S."/>
            <person name="Kwok R."/>
            <person name="Lander E."/>
            <person name="Langley C.H."/>
            <person name="Lapoint R."/>
            <person name="Lazzaro B.P."/>
            <person name="Lee S.J."/>
            <person name="Levesque L."/>
            <person name="Li R."/>
            <person name="Lin C.F."/>
            <person name="Lin M.F."/>
            <person name="Lindblad-Toh K."/>
            <person name="Llopart A."/>
            <person name="Long M."/>
            <person name="Low L."/>
            <person name="Lozovsky E."/>
            <person name="Lu J."/>
            <person name="Luo M."/>
            <person name="Machado C.A."/>
            <person name="Makalowski W."/>
            <person name="Marzo M."/>
            <person name="Matsuda M."/>
            <person name="Matzkin L."/>
            <person name="McAllister B."/>
            <person name="McBride C.S."/>
            <person name="McKernan B."/>
            <person name="McKernan K."/>
            <person name="Mendez-Lago M."/>
            <person name="Minx P."/>
            <person name="Mollenhauer M.U."/>
            <person name="Montooth K."/>
            <person name="Mount S.M."/>
            <person name="Mu X."/>
            <person name="Myers E."/>
            <person name="Negre B."/>
            <person name="Newfeld S."/>
            <person name="Nielsen R."/>
            <person name="Noor M.A."/>
            <person name="O'Grady P."/>
            <person name="Pachter L."/>
            <person name="Papaceit M."/>
            <person name="Parisi M.J."/>
            <person name="Parisi M."/>
            <person name="Parts L."/>
            <person name="Pedersen J.S."/>
            <person name="Pesole G."/>
            <person name="Phillippy A.M."/>
            <person name="Ponting C.P."/>
            <person name="Pop M."/>
            <person name="Porcelli D."/>
            <person name="Powell J.R."/>
            <person name="Prohaska S."/>
            <person name="Pruitt K."/>
            <person name="Puig M."/>
            <person name="Quesneville H."/>
            <person name="Ram K.R."/>
            <person name="Rand D."/>
            <person name="Rasmussen M.D."/>
            <person name="Reed L.K."/>
            <person name="Reenan R."/>
            <person name="Reily A."/>
            <person name="Remington K.A."/>
            <person name="Rieger T.T."/>
            <person name="Ritchie M.G."/>
            <person name="Robin C."/>
            <person name="Rogers Y.H."/>
            <person name="Rohde C."/>
            <person name="Rozas J."/>
            <person name="Rubenfield M.J."/>
            <person name="Ruiz A."/>
            <person name="Russo S."/>
            <person name="Salzberg S.L."/>
            <person name="Sanchez-Gracia A."/>
            <person name="Saranga D.J."/>
            <person name="Sato H."/>
            <person name="Schaeffer S.W."/>
            <person name="Schatz M.C."/>
            <person name="Schlenke T."/>
            <person name="Schwartz R."/>
            <person name="Segarra C."/>
            <person name="Singh R.S."/>
            <person name="Sirot L."/>
            <person name="Sirota M."/>
            <person name="Sisneros N.B."/>
            <person name="Smith C.D."/>
            <person name="Smith T.F."/>
            <person name="Spieth J."/>
            <person name="Stage D.E."/>
            <person name="Stark A."/>
            <person name="Stephan W."/>
            <person name="Strausberg R.L."/>
            <person name="Strempel S."/>
            <person name="Sturgill D."/>
            <person name="Sutton G."/>
            <person name="Sutton G.G."/>
            <person name="Tao W."/>
            <person name="Teichmann S."/>
            <person name="Tobari Y.N."/>
            <person name="Tomimura Y."/>
            <person name="Tsolas J.M."/>
            <person name="Valente V.L."/>
            <person name="Venter E."/>
            <person name="Venter J.C."/>
            <person name="Vicario S."/>
            <person name="Vieira F.G."/>
            <person name="Vilella A.J."/>
            <person name="Villasante A."/>
            <person name="Walenz B."/>
            <person name="Wang J."/>
            <person name="Wasserman M."/>
            <person name="Watts T."/>
            <person name="Wilson D."/>
            <person name="Wilson R.K."/>
            <person name="Wing R.A."/>
            <person name="Wolfner M.F."/>
            <person name="Wong A."/>
            <person name="Wong G.K."/>
            <person name="Wu C.I."/>
            <person name="Wu G."/>
            <person name="Yamamoto D."/>
            <person name="Yang H.P."/>
            <person name="Yang S.P."/>
            <person name="Yorke J.A."/>
            <person name="Yoshida K."/>
            <person name="Zdobnov E."/>
            <person name="Zhang P."/>
            <person name="Zhang Y."/>
            <person name="Zimin A.V."/>
            <person name="Baldwin J."/>
            <person name="Abdouelleil A."/>
            <person name="Abdulkadir J."/>
            <person name="Abebe A."/>
            <person name="Abera B."/>
            <person name="Abreu J."/>
            <person name="Acer S.C."/>
            <person name="Aftuck L."/>
            <person name="Alexander A."/>
            <person name="An P."/>
            <person name="Anderson E."/>
            <person name="Anderson S."/>
            <person name="Arachi H."/>
            <person name="Azer M."/>
            <person name="Bachantsang P."/>
            <person name="Barry A."/>
            <person name="Bayul T."/>
            <person name="Berlin A."/>
            <person name="Bessette D."/>
            <person name="Bloom T."/>
            <person name="Blye J."/>
            <person name="Boguslavskiy L."/>
            <person name="Bonnet C."/>
            <person name="Boukhgalter B."/>
            <person name="Bourzgui I."/>
            <person name="Brown A."/>
            <person name="Cahill P."/>
            <person name="Channer S."/>
            <person name="Cheshatsang Y."/>
            <person name="Chuda L."/>
            <person name="Citroen M."/>
            <person name="Collymore A."/>
            <person name="Cooke P."/>
            <person name="Costello M."/>
            <person name="D'Aco K."/>
            <person name="Daza R."/>
            <person name="De Haan G."/>
            <person name="DeGray S."/>
            <person name="DeMaso C."/>
            <person name="Dhargay N."/>
            <person name="Dooley K."/>
            <person name="Dooley E."/>
            <person name="Doricent M."/>
            <person name="Dorje P."/>
            <person name="Dorjee K."/>
            <person name="Dupes A."/>
            <person name="Elong R."/>
            <person name="Falk J."/>
            <person name="Farina A."/>
            <person name="Faro S."/>
            <person name="Ferguson D."/>
            <person name="Fisher S."/>
            <person name="Foley C.D."/>
            <person name="Franke A."/>
            <person name="Friedrich D."/>
            <person name="Gadbois L."/>
            <person name="Gearin G."/>
            <person name="Gearin C.R."/>
            <person name="Giannoukos G."/>
            <person name="Goode T."/>
            <person name="Graham J."/>
            <person name="Grandbois E."/>
            <person name="Grewal S."/>
            <person name="Gyaltsen K."/>
            <person name="Hafez N."/>
            <person name="Hagos B."/>
            <person name="Hall J."/>
            <person name="Henson C."/>
            <person name="Hollinger A."/>
            <person name="Honan T."/>
            <person name="Huard M.D."/>
            <person name="Hughes L."/>
            <person name="Hurhula B."/>
            <person name="Husby M.E."/>
            <person name="Kamat A."/>
            <person name="Kanga B."/>
            <person name="Kashin S."/>
            <person name="Khazanovich D."/>
            <person name="Kisner P."/>
            <person name="Lance K."/>
            <person name="Lara M."/>
            <person name="Lee W."/>
            <person name="Lennon N."/>
            <person name="Letendre F."/>
            <person name="LeVine R."/>
            <person name="Lipovsky A."/>
            <person name="Liu X."/>
            <person name="Liu J."/>
            <person name="Liu S."/>
            <person name="Lokyitsang T."/>
            <person name="Lokyitsang Y."/>
            <person name="Lubonja R."/>
            <person name="Lui A."/>
            <person name="MacDonald P."/>
            <person name="Magnisalis V."/>
            <person name="Maru K."/>
            <person name="Matthews C."/>
            <person name="McCusker W."/>
            <person name="McDonough S."/>
            <person name="Mehta T."/>
            <person name="Meldrim J."/>
            <person name="Meneus L."/>
            <person name="Mihai O."/>
            <person name="Mihalev A."/>
            <person name="Mihova T."/>
            <person name="Mittelman R."/>
            <person name="Mlenga V."/>
            <person name="Montmayeur A."/>
            <person name="Mulrain L."/>
            <person name="Navidi A."/>
            <person name="Naylor J."/>
            <person name="Negash T."/>
            <person name="Nguyen T."/>
            <person name="Nguyen N."/>
            <person name="Nicol R."/>
            <person name="Norbu C."/>
            <person name="Norbu N."/>
            <person name="Novod N."/>
            <person name="O'Neill B."/>
            <person name="Osman S."/>
            <person name="Markiewicz E."/>
            <person name="Oyono O.L."/>
            <person name="Patti C."/>
            <person name="Phunkhang P."/>
            <person name="Pierre F."/>
            <person name="Priest M."/>
            <person name="Raghuraman S."/>
            <person name="Rege F."/>
            <person name="Reyes R."/>
            <person name="Rise C."/>
            <person name="Rogov P."/>
            <person name="Ross K."/>
            <person name="Ryan E."/>
            <person name="Settipalli S."/>
            <person name="Shea T."/>
            <person name="Sherpa N."/>
            <person name="Shi L."/>
            <person name="Shih D."/>
            <person name="Sparrow T."/>
            <person name="Spaulding J."/>
            <person name="Stalker J."/>
            <person name="Stange-Thomann N."/>
            <person name="Stavropoulos S."/>
            <person name="Stone C."/>
            <person name="Strader C."/>
            <person name="Tesfaye S."/>
            <person name="Thomson T."/>
            <person name="Thoulutsang Y."/>
            <person name="Thoulutsang D."/>
            <person name="Topham K."/>
            <person name="Topping I."/>
            <person name="Tsamla T."/>
            <person name="Vassiliev H."/>
            <person name="Vo A."/>
            <person name="Wangchuk T."/>
            <person name="Wangdi T."/>
            <person name="Weiand M."/>
            <person name="Wilkinson J."/>
            <person name="Wilson A."/>
            <person name="Yadav S."/>
            <person name="Young G."/>
            <person name="Yu Q."/>
            <person name="Zembek L."/>
            <person name="Zhong D."/>
            <person name="Zimmer A."/>
            <person name="Zwirko Z."/>
            <person name="Jaffe D.B."/>
            <person name="Alvarez P."/>
            <person name="Brockman W."/>
            <person name="Butler J."/>
            <person name="Chin C."/>
            <person name="Gnerre S."/>
            <person name="Grabherr M."/>
            <person name="Kleber M."/>
            <person name="Mauceli E."/>
            <person name="MacCallum I."/>
        </authorList>
    </citation>
    <scope>NUCLEOTIDE SEQUENCE [LARGE SCALE GENOMIC DNA]</scope>
    <source>
        <strain evidence="7">Tucson 15287-2541.00</strain>
    </source>
</reference>
<evidence type="ECO:0000256" key="1">
    <source>
        <dbReference type="ARBA" id="ARBA00022614"/>
    </source>
</evidence>
<feature type="transmembrane region" description="Helical" evidence="4">
    <location>
        <begin position="963"/>
        <end position="984"/>
    </location>
</feature>
<evidence type="ECO:0000313" key="7">
    <source>
        <dbReference type="Proteomes" id="UP000001070"/>
    </source>
</evidence>
<keyword evidence="4" id="KW-1133">Transmembrane helix</keyword>
<evidence type="ECO:0000256" key="4">
    <source>
        <dbReference type="SAM" id="Phobius"/>
    </source>
</evidence>
<keyword evidence="1" id="KW-0433">Leucine-rich repeat</keyword>
<dbReference type="KEGG" id="dgr:6563725"/>
<dbReference type="PROSITE" id="PS51450">
    <property type="entry name" value="LRR"/>
    <property type="match status" value="3"/>
</dbReference>
<accession>B4JEV2</accession>
<keyword evidence="4" id="KW-0472">Membrane</keyword>
<dbReference type="PhylomeDB" id="B4JEV2"/>
<dbReference type="InterPro" id="IPR001611">
    <property type="entry name" value="Leu-rich_rpt"/>
</dbReference>
<dbReference type="Gene3D" id="3.80.10.10">
    <property type="entry name" value="Ribonuclease Inhibitor"/>
    <property type="match status" value="4"/>
</dbReference>
<dbReference type="InterPro" id="IPR032675">
    <property type="entry name" value="LRR_dom_sf"/>
</dbReference>
<organism evidence="7">
    <name type="scientific">Drosophila grimshawi</name>
    <name type="common">Hawaiian fruit fly</name>
    <name type="synonym">Idiomyia grimshawi</name>
    <dbReference type="NCBI Taxonomy" id="7222"/>
    <lineage>
        <taxon>Eukaryota</taxon>
        <taxon>Metazoa</taxon>
        <taxon>Ecdysozoa</taxon>
        <taxon>Arthropoda</taxon>
        <taxon>Hexapoda</taxon>
        <taxon>Insecta</taxon>
        <taxon>Pterygota</taxon>
        <taxon>Neoptera</taxon>
        <taxon>Endopterygota</taxon>
        <taxon>Diptera</taxon>
        <taxon>Brachycera</taxon>
        <taxon>Muscomorpha</taxon>
        <taxon>Ephydroidea</taxon>
        <taxon>Drosophilidae</taxon>
        <taxon>Drosophila</taxon>
        <taxon>Hawaiian Drosophila</taxon>
    </lineage>
</organism>
<keyword evidence="7" id="KW-1185">Reference proteome</keyword>
<gene>
    <name evidence="6" type="primary">Dgri\GH19190</name>
    <name evidence="6" type="ORF">Dgri_GH19190</name>
</gene>
<dbReference type="HOGENOM" id="CLU_008579_0_0_1"/>
<dbReference type="SUPFAM" id="SSF52058">
    <property type="entry name" value="L domain-like"/>
    <property type="match status" value="2"/>
</dbReference>
<dbReference type="Pfam" id="PF13855">
    <property type="entry name" value="LRR_8"/>
    <property type="match status" value="3"/>
</dbReference>
<dbReference type="SMART" id="SM00364">
    <property type="entry name" value="LRR_BAC"/>
    <property type="match status" value="5"/>
</dbReference>
<dbReference type="PRINTS" id="PR00019">
    <property type="entry name" value="LEURICHRPT"/>
</dbReference>
<feature type="region of interest" description="Disordered" evidence="3">
    <location>
        <begin position="808"/>
        <end position="841"/>
    </location>
</feature>
<evidence type="ECO:0000313" key="6">
    <source>
        <dbReference type="EMBL" id="EDV93233.1"/>
    </source>
</evidence>
<evidence type="ECO:0000256" key="5">
    <source>
        <dbReference type="SAM" id="SignalP"/>
    </source>
</evidence>
<dbReference type="PANTHER" id="PTHR24366">
    <property type="entry name" value="IG(IMMUNOGLOBULIN) AND LRR(LEUCINE RICH REPEAT) DOMAINS"/>
    <property type="match status" value="1"/>
</dbReference>
<evidence type="ECO:0000256" key="2">
    <source>
        <dbReference type="ARBA" id="ARBA00022737"/>
    </source>
</evidence>
<name>B4JEV2_DROGR</name>
<protein>
    <submittedName>
        <fullName evidence="6">GH19190</fullName>
    </submittedName>
</protein>
<dbReference type="OrthoDB" id="28057at2759"/>
<sequence>MKPTRNCDLAGMCLVWALLLCSSVLAISLTNAAAEQQELQLSRQHLSFQSVHRMLRDEHEPANYKSELRYKHKRDIQTLHELHKREVATATAAATWLNLSSQGLTEYDSQKNYQGQLELVTRLDVSHNQLSSLQLSNFSQLQHLNVSNNSLSVLPTISSTLITLDLSCNRLSQLSGSFFEQRMPQLKQLNLAHNQLGKTIGRQAFYNLISLQTLQLSWNNIADIDYETFLALPSLQHLDLSHNQLSGSAIRALQGIPDLVSLSIAHNPQVGAAMQEFVASWSLKELDASGTGLCQVPAALAQSVRTLKLSHNWLKSINCGDLDSYPLLQYLDLSHSRIAQVEDDALGRLELLELLFLDHNNLVRVPNDLPPSLEHLFVQHNRIMELQPQSFVGLKNLKTLDMSGNRLLYLPALPLPNLLTLNLQSAGIESVSQSIVHTLPQLRDLLLEDNPIRCSDLLGMAEWASPCRSPDLGQLTGSIDLKQRYVQLQHFNDKYCSCCGRNESEAAVESAMPPACGILSATTTQRTVPKVQKSKALLTTATATTTTATTTTTKTTTKTTTMQSNGNNIALLTAKTFGPAETTSLVQEQSQQMPTMPTATKTATAAVATATAPTTVASRTAASIPSLYHAEAAATATRAEKRKNILATSLTERETTTTATTTAAAAAAPPLRLAMPTDISNVAVVATTTRAATATASQTTTILPLLSSNIAKHEEDTKNVDKAAKSLLKQTAGKRATITTKHRDSSGQETKLVEKPMQHKHATLQLNIKDRHLIGTPLLMHQGDNLLVDAEQLLLPGTATVADAETAFGASQQQHQQPAQEATDKRQSAEEINGDTRTATHEMEMNRKLETESESDTKLHKKKPTLSIKKMTYTTYKHTAETSPPAAAATYPPAAAISPTAAVTSPQQHQHSSVNTPNAFKQELNTFAQLKAFVELKTEASKSAQLLDQRQEKQQTLTGSHPGLMLLLSCILVIVLLAGLAHVYRCELPWQRNGRTGQMRPHHQHHQRHLNESDDVRSFLHYQGSTTGSVLGSVDADPARLHAWHHSTRREAPYSSPLHNLQARELQREQQKLQFYSASLADSSTASSGSSRSSLHSPSNEDNYYIEMAPSIPMPAASPICIQSNLPMELLSSNLRRNVDRVAGDAVAATEMGGSATTLRSVSSKLMAPSSRRLNIW</sequence>
<keyword evidence="4" id="KW-0812">Transmembrane</keyword>
<dbReference type="EMBL" id="CH916369">
    <property type="protein sequence ID" value="EDV93233.1"/>
    <property type="molecule type" value="Genomic_DNA"/>
</dbReference>
<feature type="chain" id="PRO_5002808786" evidence="5">
    <location>
        <begin position="27"/>
        <end position="1177"/>
    </location>
</feature>
<dbReference type="GO" id="GO:0007614">
    <property type="term" value="P:short-term memory"/>
    <property type="evidence" value="ECO:0007669"/>
    <property type="project" value="EnsemblMetazoa"/>
</dbReference>
<evidence type="ECO:0000256" key="3">
    <source>
        <dbReference type="SAM" id="MobiDB-lite"/>
    </source>
</evidence>
<dbReference type="FunFam" id="3.80.10.10:FF:001361">
    <property type="entry name" value="2mit, isoform A"/>
    <property type="match status" value="1"/>
</dbReference>
<proteinExistence type="predicted"/>
<dbReference type="AlphaFoldDB" id="B4JEV2"/>
<dbReference type="eggNOG" id="KOG0619">
    <property type="taxonomic scope" value="Eukaryota"/>
</dbReference>
<dbReference type="SMART" id="SM00369">
    <property type="entry name" value="LRR_TYP"/>
    <property type="match status" value="11"/>
</dbReference>
<feature type="signal peptide" evidence="5">
    <location>
        <begin position="1"/>
        <end position="26"/>
    </location>
</feature>
<dbReference type="InParanoid" id="B4JEV2"/>